<keyword evidence="3" id="KW-0808">Transferase</keyword>
<dbReference type="Pfam" id="PF00797">
    <property type="entry name" value="Acetyltransf_2"/>
    <property type="match status" value="1"/>
</dbReference>
<dbReference type="InterPro" id="IPR053710">
    <property type="entry name" value="Arylamine_NAT_domain_sf"/>
</dbReference>
<dbReference type="PRINTS" id="PR01543">
    <property type="entry name" value="ANATRNSFRASE"/>
</dbReference>
<protein>
    <submittedName>
        <fullName evidence="3">Arylamine N-acetyltransferase</fullName>
    </submittedName>
</protein>
<name>A0A8E4EXA8_9BACL</name>
<proteinExistence type="inferred from homology"/>
<dbReference type="InterPro" id="IPR038765">
    <property type="entry name" value="Papain-like_cys_pep_sf"/>
</dbReference>
<dbReference type="GO" id="GO:0016407">
    <property type="term" value="F:acetyltransferase activity"/>
    <property type="evidence" value="ECO:0007669"/>
    <property type="project" value="InterPro"/>
</dbReference>
<dbReference type="GeneID" id="89501949"/>
<reference evidence="3" key="1">
    <citation type="submission" date="2020-08" db="EMBL/GenBank/DDBJ databases">
        <authorList>
            <person name="Boukouvala S."/>
        </authorList>
    </citation>
    <scope>NUCLEOTIDE SEQUENCE</scope>
    <source>
        <strain evidence="3">E4</strain>
    </source>
</reference>
<dbReference type="InterPro" id="IPR001447">
    <property type="entry name" value="Arylamine_N-AcTrfase"/>
</dbReference>
<dbReference type="RefSeq" id="WP_172920681.1">
    <property type="nucleotide sequence ID" value="NZ_CP144922.1"/>
</dbReference>
<comment type="similarity">
    <text evidence="1 2">Belongs to the arylamine N-acetyltransferase family.</text>
</comment>
<sequence>MSGLNALFRKRIGIPEDEQIIFEHLDTVLEKTAKNIPFENFCIIGNKTSEITRESLVNKMLVKKEGGLCYELNSILYFFLLENGFDAVLARGVVYKNETREYQTIGRTHVTILVVHEEQTYLVDTGFGANLPLTPVPLTGETVASDNGEFRIRQVDSEHGDYVLEMKLKHKDADWRIGYAFDSKHPVTDVSEWNEIQRIIAEHEDSPFNKSPLITKITDQGNITLTNTSFTQWRDGVVTKEKIDDARFKELLKQYFGL</sequence>
<dbReference type="Gene3D" id="3.30.2140.20">
    <property type="match status" value="1"/>
</dbReference>
<evidence type="ECO:0000313" key="3">
    <source>
        <dbReference type="EMBL" id="CAD2228225.1"/>
    </source>
</evidence>
<dbReference type="AlphaFoldDB" id="A0A8E4EXA8"/>
<evidence type="ECO:0000256" key="1">
    <source>
        <dbReference type="ARBA" id="ARBA00006547"/>
    </source>
</evidence>
<accession>A0A8E4EXA8</accession>
<dbReference type="PANTHER" id="PTHR11786:SF0">
    <property type="entry name" value="ARYLAMINE N-ACETYLTRANSFERASE 4-RELATED"/>
    <property type="match status" value="1"/>
</dbReference>
<dbReference type="EMBL" id="LR877251">
    <property type="protein sequence ID" value="CAD2228225.1"/>
    <property type="molecule type" value="Genomic_DNA"/>
</dbReference>
<dbReference type="SUPFAM" id="SSF54001">
    <property type="entry name" value="Cysteine proteinases"/>
    <property type="match status" value="1"/>
</dbReference>
<organism evidence="3">
    <name type="scientific">Brevibacillus borstelensis</name>
    <dbReference type="NCBI Taxonomy" id="45462"/>
    <lineage>
        <taxon>Bacteria</taxon>
        <taxon>Bacillati</taxon>
        <taxon>Bacillota</taxon>
        <taxon>Bacilli</taxon>
        <taxon>Bacillales</taxon>
        <taxon>Paenibacillaceae</taxon>
        <taxon>Brevibacillus</taxon>
    </lineage>
</organism>
<dbReference type="PANTHER" id="PTHR11786">
    <property type="entry name" value="N-HYDROXYARYLAMINE O-ACETYLTRANSFERASE"/>
    <property type="match status" value="1"/>
</dbReference>
<evidence type="ECO:0000256" key="2">
    <source>
        <dbReference type="RuleBase" id="RU003452"/>
    </source>
</evidence>
<gene>
    <name evidence="3" type="primary">NAT1</name>
</gene>